<keyword evidence="9 19" id="KW-0547">Nucleotide-binding</keyword>
<evidence type="ECO:0000259" key="25">
    <source>
        <dbReference type="PROSITE" id="PS50948"/>
    </source>
</evidence>
<dbReference type="GO" id="GO:0004674">
    <property type="term" value="F:protein serine/threonine kinase activity"/>
    <property type="evidence" value="ECO:0007669"/>
    <property type="project" value="UniProtKB-KW"/>
</dbReference>
<dbReference type="Proteomes" id="UP001140206">
    <property type="component" value="Chromosome 3"/>
</dbReference>
<dbReference type="InterPro" id="IPR001480">
    <property type="entry name" value="Bulb-type_lectin_dom"/>
</dbReference>
<dbReference type="Gene3D" id="1.10.510.10">
    <property type="entry name" value="Transferase(Phosphotransferase) domain 1"/>
    <property type="match status" value="1"/>
</dbReference>
<keyword evidence="16" id="KW-0325">Glycoprotein</keyword>
<dbReference type="InterPro" id="IPR036426">
    <property type="entry name" value="Bulb-type_lectin_dom_sf"/>
</dbReference>
<dbReference type="GO" id="GO:0016020">
    <property type="term" value="C:membrane"/>
    <property type="evidence" value="ECO:0007669"/>
    <property type="project" value="UniProtKB-SubCell"/>
</dbReference>
<keyword evidence="13 21" id="KW-0472">Membrane</keyword>
<comment type="catalytic activity">
    <reaction evidence="18 19">
        <text>L-seryl-[protein] + ATP = O-phospho-L-seryl-[protein] + ADP + H(+)</text>
        <dbReference type="Rhea" id="RHEA:17989"/>
        <dbReference type="Rhea" id="RHEA-COMP:9863"/>
        <dbReference type="Rhea" id="RHEA-COMP:11604"/>
        <dbReference type="ChEBI" id="CHEBI:15378"/>
        <dbReference type="ChEBI" id="CHEBI:29999"/>
        <dbReference type="ChEBI" id="CHEBI:30616"/>
        <dbReference type="ChEBI" id="CHEBI:83421"/>
        <dbReference type="ChEBI" id="CHEBI:456216"/>
        <dbReference type="EC" id="2.7.11.1"/>
    </reaction>
</comment>
<feature type="domain" description="Bulb-type lectin" evidence="24">
    <location>
        <begin position="54"/>
        <end position="180"/>
    </location>
</feature>
<dbReference type="FunFam" id="3.30.200.20:FF:000178">
    <property type="entry name" value="serine/threonine-protein kinase PBS1-like"/>
    <property type="match status" value="1"/>
</dbReference>
<comment type="caution">
    <text evidence="26">The sequence shown here is derived from an EMBL/GenBank/DDBJ whole genome shotgun (WGS) entry which is preliminary data.</text>
</comment>
<comment type="subcellular location">
    <subcellularLocation>
        <location evidence="1">Membrane</location>
        <topology evidence="1">Single-pass type I membrane protein</topology>
    </subcellularLocation>
</comment>
<evidence type="ECO:0000256" key="21">
    <source>
        <dbReference type="SAM" id="Phobius"/>
    </source>
</evidence>
<evidence type="ECO:0000256" key="7">
    <source>
        <dbReference type="ARBA" id="ARBA00022729"/>
    </source>
</evidence>
<dbReference type="CDD" id="cd01098">
    <property type="entry name" value="PAN_AP_plant"/>
    <property type="match status" value="1"/>
</dbReference>
<dbReference type="Pfam" id="PF00069">
    <property type="entry name" value="Pkinase"/>
    <property type="match status" value="1"/>
</dbReference>
<keyword evidence="2 19" id="KW-0723">Serine/threonine-protein kinase</keyword>
<name>A0AAV8EK03_9POAL</name>
<dbReference type="Gene3D" id="3.30.200.20">
    <property type="entry name" value="Phosphorylase Kinase, domain 1"/>
    <property type="match status" value="1"/>
</dbReference>
<evidence type="ECO:0000256" key="16">
    <source>
        <dbReference type="ARBA" id="ARBA00023180"/>
    </source>
</evidence>
<evidence type="ECO:0000259" key="24">
    <source>
        <dbReference type="PROSITE" id="PS50927"/>
    </source>
</evidence>
<dbReference type="SMART" id="SM00220">
    <property type="entry name" value="S_TKc"/>
    <property type="match status" value="1"/>
</dbReference>
<evidence type="ECO:0000256" key="5">
    <source>
        <dbReference type="ARBA" id="ARBA00022679"/>
    </source>
</evidence>
<evidence type="ECO:0000256" key="15">
    <source>
        <dbReference type="ARBA" id="ARBA00023170"/>
    </source>
</evidence>
<dbReference type="SMART" id="SM00108">
    <property type="entry name" value="B_lectin"/>
    <property type="match status" value="1"/>
</dbReference>
<evidence type="ECO:0000313" key="26">
    <source>
        <dbReference type="EMBL" id="KAJ4778548.1"/>
    </source>
</evidence>
<accession>A0AAV8EK03</accession>
<keyword evidence="8" id="KW-0430">Lectin</keyword>
<protein>
    <recommendedName>
        <fullName evidence="19">Receptor-like serine/threonine-protein kinase</fullName>
        <ecNumber evidence="19">2.7.11.1</ecNumber>
    </recommendedName>
</protein>
<keyword evidence="27" id="KW-1185">Reference proteome</keyword>
<evidence type="ECO:0000256" key="22">
    <source>
        <dbReference type="SAM" id="SignalP"/>
    </source>
</evidence>
<feature type="chain" id="PRO_5043911164" description="Receptor-like serine/threonine-protein kinase" evidence="22">
    <location>
        <begin position="20"/>
        <end position="830"/>
    </location>
</feature>
<sequence length="830" mass="93158">MPQMASSFVFLLATIPAWSFSAKPILFGDYPLATAPTTWTNSPSLRQTTSPTEDGSNVRSIVLRSNPGGIGPSFAAGFHCFSPCKIYLFSVFIGNVNSGAGILRFPPPQVIWSANRAHPVSENATLELASHSGLTLRDNDGSLVWSTDVANRSVAGINVTETGNLVLFDINNSTIWQSFDHPTDTLVLGQKLAQGMRLNASINPTNWTESRLYLTLLADGLYGLVYSNPPQIYFQRGISDNNITGNKSAYIEFMNGSVAVASNSPENYIFTMPEAVSVQFMRLEWDGHLRLYDFIQSSWKEVADLMNIDNCAYPTVCGDYGICSYKQYCSCPPGNYFMAVDSRQGNLGCKLLTPISCTEKNNHELITLNNTIYFNYIDYRSMFTIDLESCKQSCLRNCSCKAAFFLYYENSSSGHCSLQSEVFSLENNQPEVTHYNALAYLKVQLTPSPPPYNSSSKGKTWSGAFLGFTLGGAVVVLGIIVLFVMWLRRGREEQEEDGIDQLPGMPTRFTFKELQVATENFARKLGEGGFGTVFEGHSGDERIAVKRLENIRHGKKDFLAEVETIGSIHHINLVRLIGFCADKMNRMLVYEYMCNGSLDKWIYCSEERDPLNWSTRYKIITAIAKGLCYLHEECRQKVLHLDIKPANILLDEKFNAKISDFGLSKLIDRDKSRVMVGMQGTPGYLAPEWQTSIITEKVDVYSFGVVLMEILCGRRNLDYSQKEENLHLIKLMEEKAKRNQLLDLIDKSLADIKFYEEEIMNALKLAMWCLQWDCTRRPSMLTVVKVLERVMEVEPSLDYNFVYSIPMVTNSVGQVVQSDPLLASVLSGPR</sequence>
<evidence type="ECO:0000256" key="2">
    <source>
        <dbReference type="ARBA" id="ARBA00022527"/>
    </source>
</evidence>
<keyword evidence="14" id="KW-1015">Disulfide bond</keyword>
<dbReference type="Gene3D" id="2.90.10.30">
    <property type="match status" value="1"/>
</dbReference>
<evidence type="ECO:0000256" key="19">
    <source>
        <dbReference type="PIRNR" id="PIRNR000641"/>
    </source>
</evidence>
<evidence type="ECO:0000256" key="10">
    <source>
        <dbReference type="ARBA" id="ARBA00022777"/>
    </source>
</evidence>
<evidence type="ECO:0000256" key="11">
    <source>
        <dbReference type="ARBA" id="ARBA00022840"/>
    </source>
</evidence>
<comment type="catalytic activity">
    <reaction evidence="17 19">
        <text>L-threonyl-[protein] + ATP = O-phospho-L-threonyl-[protein] + ADP + H(+)</text>
        <dbReference type="Rhea" id="RHEA:46608"/>
        <dbReference type="Rhea" id="RHEA-COMP:11060"/>
        <dbReference type="Rhea" id="RHEA-COMP:11605"/>
        <dbReference type="ChEBI" id="CHEBI:15378"/>
        <dbReference type="ChEBI" id="CHEBI:30013"/>
        <dbReference type="ChEBI" id="CHEBI:30616"/>
        <dbReference type="ChEBI" id="CHEBI:61977"/>
        <dbReference type="ChEBI" id="CHEBI:456216"/>
        <dbReference type="EC" id="2.7.11.1"/>
    </reaction>
</comment>
<dbReference type="InterPro" id="IPR000719">
    <property type="entry name" value="Prot_kinase_dom"/>
</dbReference>
<dbReference type="PANTHER" id="PTHR47976:SF30">
    <property type="entry name" value="RECEPTOR-LIKE SERINE_THREONINE-PROTEIN KINASE"/>
    <property type="match status" value="1"/>
</dbReference>
<dbReference type="PIRSF" id="PIRSF000641">
    <property type="entry name" value="SRK"/>
    <property type="match status" value="1"/>
</dbReference>
<evidence type="ECO:0000259" key="23">
    <source>
        <dbReference type="PROSITE" id="PS50011"/>
    </source>
</evidence>
<dbReference type="InterPro" id="IPR003609">
    <property type="entry name" value="Pan_app"/>
</dbReference>
<dbReference type="SUPFAM" id="SSF51110">
    <property type="entry name" value="alpha-D-mannose-specific plant lectins"/>
    <property type="match status" value="1"/>
</dbReference>
<dbReference type="InterPro" id="IPR024171">
    <property type="entry name" value="SRK-like_kinase"/>
</dbReference>
<dbReference type="EC" id="2.7.11.1" evidence="19"/>
<dbReference type="CDD" id="cd00028">
    <property type="entry name" value="B_lectin"/>
    <property type="match status" value="1"/>
</dbReference>
<keyword evidence="10 19" id="KW-0418">Kinase</keyword>
<keyword evidence="4" id="KW-0597">Phosphoprotein</keyword>
<comment type="similarity">
    <text evidence="19">Belongs to the protein kinase superfamily. Ser/Thr protein kinase family.</text>
</comment>
<reference evidence="26" key="1">
    <citation type="submission" date="2022-08" db="EMBL/GenBank/DDBJ databases">
        <authorList>
            <person name="Marques A."/>
        </authorList>
    </citation>
    <scope>NUCLEOTIDE SEQUENCE</scope>
    <source>
        <strain evidence="26">RhyPub2mFocal</strain>
        <tissue evidence="26">Leaves</tissue>
    </source>
</reference>
<keyword evidence="15" id="KW-0675">Receptor</keyword>
<feature type="transmembrane region" description="Helical" evidence="21">
    <location>
        <begin position="461"/>
        <end position="487"/>
    </location>
</feature>
<evidence type="ECO:0000256" key="3">
    <source>
        <dbReference type="ARBA" id="ARBA00022536"/>
    </source>
</evidence>
<dbReference type="SUPFAM" id="SSF56112">
    <property type="entry name" value="Protein kinase-like (PK-like)"/>
    <property type="match status" value="1"/>
</dbReference>
<evidence type="ECO:0000256" key="20">
    <source>
        <dbReference type="PROSITE-ProRule" id="PRU10141"/>
    </source>
</evidence>
<dbReference type="PROSITE" id="PS50948">
    <property type="entry name" value="PAN"/>
    <property type="match status" value="1"/>
</dbReference>
<evidence type="ECO:0000256" key="14">
    <source>
        <dbReference type="ARBA" id="ARBA00023157"/>
    </source>
</evidence>
<dbReference type="PROSITE" id="PS50927">
    <property type="entry name" value="BULB_LECTIN"/>
    <property type="match status" value="1"/>
</dbReference>
<keyword evidence="3" id="KW-0245">EGF-like domain</keyword>
<dbReference type="CDD" id="cd00054">
    <property type="entry name" value="EGF_CA"/>
    <property type="match status" value="1"/>
</dbReference>
<proteinExistence type="inferred from homology"/>
<dbReference type="EMBL" id="JAMFTS010000003">
    <property type="protein sequence ID" value="KAJ4778548.1"/>
    <property type="molecule type" value="Genomic_DNA"/>
</dbReference>
<keyword evidence="12 21" id="KW-1133">Transmembrane helix</keyword>
<dbReference type="FunFam" id="1.10.510.10:FF:000248">
    <property type="entry name" value="S-receptor-like kinase 5"/>
    <property type="match status" value="1"/>
</dbReference>
<feature type="domain" description="Protein kinase" evidence="23">
    <location>
        <begin position="519"/>
        <end position="797"/>
    </location>
</feature>
<dbReference type="InterPro" id="IPR017441">
    <property type="entry name" value="Protein_kinase_ATP_BS"/>
</dbReference>
<dbReference type="Pfam" id="PF08276">
    <property type="entry name" value="PAN_2"/>
    <property type="match status" value="1"/>
</dbReference>
<dbReference type="Pfam" id="PF01453">
    <property type="entry name" value="B_lectin"/>
    <property type="match status" value="1"/>
</dbReference>
<dbReference type="AlphaFoldDB" id="A0AAV8EK03"/>
<evidence type="ECO:0000256" key="18">
    <source>
        <dbReference type="ARBA" id="ARBA00048679"/>
    </source>
</evidence>
<dbReference type="FunFam" id="2.90.10.30:FF:000003">
    <property type="entry name" value="Os04g0303100 protein"/>
    <property type="match status" value="1"/>
</dbReference>
<dbReference type="InterPro" id="IPR051343">
    <property type="entry name" value="G-type_lectin_kinases/EP1-like"/>
</dbReference>
<evidence type="ECO:0000256" key="8">
    <source>
        <dbReference type="ARBA" id="ARBA00022734"/>
    </source>
</evidence>
<dbReference type="InterPro" id="IPR011009">
    <property type="entry name" value="Kinase-like_dom_sf"/>
</dbReference>
<keyword evidence="11 19" id="KW-0067">ATP-binding</keyword>
<dbReference type="CDD" id="cd14066">
    <property type="entry name" value="STKc_IRAK"/>
    <property type="match status" value="1"/>
</dbReference>
<feature type="signal peptide" evidence="22">
    <location>
        <begin position="1"/>
        <end position="19"/>
    </location>
</feature>
<dbReference type="PANTHER" id="PTHR47976">
    <property type="entry name" value="G-TYPE LECTIN S-RECEPTOR-LIKE SERINE/THREONINE-PROTEIN KINASE SD2-5"/>
    <property type="match status" value="1"/>
</dbReference>
<evidence type="ECO:0000313" key="27">
    <source>
        <dbReference type="Proteomes" id="UP001140206"/>
    </source>
</evidence>
<feature type="domain" description="Apple" evidence="25">
    <location>
        <begin position="357"/>
        <end position="439"/>
    </location>
</feature>
<dbReference type="PROSITE" id="PS00108">
    <property type="entry name" value="PROTEIN_KINASE_ST"/>
    <property type="match status" value="1"/>
</dbReference>
<evidence type="ECO:0000256" key="12">
    <source>
        <dbReference type="ARBA" id="ARBA00022989"/>
    </source>
</evidence>
<evidence type="ECO:0000256" key="9">
    <source>
        <dbReference type="ARBA" id="ARBA00022741"/>
    </source>
</evidence>
<keyword evidence="6 21" id="KW-0812">Transmembrane</keyword>
<dbReference type="GO" id="GO:0005524">
    <property type="term" value="F:ATP binding"/>
    <property type="evidence" value="ECO:0007669"/>
    <property type="project" value="UniProtKB-UniRule"/>
</dbReference>
<gene>
    <name evidence="26" type="ORF">LUZ62_062805</name>
</gene>
<evidence type="ECO:0000256" key="13">
    <source>
        <dbReference type="ARBA" id="ARBA00023136"/>
    </source>
</evidence>
<keyword evidence="5 19" id="KW-0808">Transferase</keyword>
<evidence type="ECO:0000256" key="1">
    <source>
        <dbReference type="ARBA" id="ARBA00004479"/>
    </source>
</evidence>
<dbReference type="GO" id="GO:0030246">
    <property type="term" value="F:carbohydrate binding"/>
    <property type="evidence" value="ECO:0007669"/>
    <property type="project" value="UniProtKB-KW"/>
</dbReference>
<evidence type="ECO:0000256" key="6">
    <source>
        <dbReference type="ARBA" id="ARBA00022692"/>
    </source>
</evidence>
<evidence type="ECO:0000256" key="17">
    <source>
        <dbReference type="ARBA" id="ARBA00047899"/>
    </source>
</evidence>
<organism evidence="26 27">
    <name type="scientific">Rhynchospora pubera</name>
    <dbReference type="NCBI Taxonomy" id="906938"/>
    <lineage>
        <taxon>Eukaryota</taxon>
        <taxon>Viridiplantae</taxon>
        <taxon>Streptophyta</taxon>
        <taxon>Embryophyta</taxon>
        <taxon>Tracheophyta</taxon>
        <taxon>Spermatophyta</taxon>
        <taxon>Magnoliopsida</taxon>
        <taxon>Liliopsida</taxon>
        <taxon>Poales</taxon>
        <taxon>Cyperaceae</taxon>
        <taxon>Cyperoideae</taxon>
        <taxon>Rhynchosporeae</taxon>
        <taxon>Rhynchospora</taxon>
    </lineage>
</organism>
<dbReference type="GO" id="GO:0051707">
    <property type="term" value="P:response to other organism"/>
    <property type="evidence" value="ECO:0007669"/>
    <property type="project" value="UniProtKB-ARBA"/>
</dbReference>
<dbReference type="PROSITE" id="PS50011">
    <property type="entry name" value="PROTEIN_KINASE_DOM"/>
    <property type="match status" value="1"/>
</dbReference>
<dbReference type="PROSITE" id="PS00107">
    <property type="entry name" value="PROTEIN_KINASE_ATP"/>
    <property type="match status" value="1"/>
</dbReference>
<feature type="binding site" evidence="20">
    <location>
        <position position="546"/>
    </location>
    <ligand>
        <name>ATP</name>
        <dbReference type="ChEBI" id="CHEBI:30616"/>
    </ligand>
</feature>
<keyword evidence="7 22" id="KW-0732">Signal</keyword>
<dbReference type="InterPro" id="IPR008271">
    <property type="entry name" value="Ser/Thr_kinase_AS"/>
</dbReference>
<evidence type="ECO:0000256" key="4">
    <source>
        <dbReference type="ARBA" id="ARBA00022553"/>
    </source>
</evidence>